<feature type="transmembrane region" description="Helical" evidence="9">
    <location>
        <begin position="309"/>
        <end position="330"/>
    </location>
</feature>
<reference evidence="11 12" key="1">
    <citation type="journal article" date="2016" name="Nat. Commun.">
        <title>Thousands of microbial genomes shed light on interconnected biogeochemical processes in an aquifer system.</title>
        <authorList>
            <person name="Anantharaman K."/>
            <person name="Brown C.T."/>
            <person name="Hug L.A."/>
            <person name="Sharon I."/>
            <person name="Castelle C.J."/>
            <person name="Probst A.J."/>
            <person name="Thomas B.C."/>
            <person name="Singh A."/>
            <person name="Wilkins M.J."/>
            <person name="Karaoz U."/>
            <person name="Brodie E.L."/>
            <person name="Williams K.H."/>
            <person name="Hubbard S.S."/>
            <person name="Banfield J.F."/>
        </authorList>
    </citation>
    <scope>NUCLEOTIDE SEQUENCE [LARGE SCALE GENOMIC DNA]</scope>
</reference>
<keyword evidence="7 9" id="KW-0472">Membrane</keyword>
<proteinExistence type="inferred from homology"/>
<keyword evidence="4 9" id="KW-0812">Transmembrane</keyword>
<dbReference type="InterPro" id="IPR036739">
    <property type="entry name" value="SLC41_membr_dom_sf"/>
</dbReference>
<evidence type="ECO:0000256" key="3">
    <source>
        <dbReference type="ARBA" id="ARBA00022448"/>
    </source>
</evidence>
<dbReference type="Pfam" id="PF00571">
    <property type="entry name" value="CBS"/>
    <property type="match status" value="1"/>
</dbReference>
<dbReference type="SUPFAM" id="SSF161093">
    <property type="entry name" value="MgtE membrane domain-like"/>
    <property type="match status" value="1"/>
</dbReference>
<dbReference type="SUPFAM" id="SSF54631">
    <property type="entry name" value="CBS-domain pair"/>
    <property type="match status" value="1"/>
</dbReference>
<dbReference type="STRING" id="1798531.A2392_01110"/>
<feature type="transmembrane region" description="Helical" evidence="9">
    <location>
        <begin position="237"/>
        <end position="255"/>
    </location>
</feature>
<dbReference type="AlphaFoldDB" id="A0A1F6FK26"/>
<feature type="transmembrane region" description="Helical" evidence="9">
    <location>
        <begin position="374"/>
        <end position="397"/>
    </location>
</feature>
<dbReference type="Gene3D" id="1.10.357.20">
    <property type="entry name" value="SLC41 divalent cation transporters, integral membrane domain"/>
    <property type="match status" value="1"/>
</dbReference>
<evidence type="ECO:0000256" key="6">
    <source>
        <dbReference type="ARBA" id="ARBA00022989"/>
    </source>
</evidence>
<keyword evidence="8" id="KW-0129">CBS domain</keyword>
<dbReference type="Pfam" id="PF01769">
    <property type="entry name" value="MgtE"/>
    <property type="match status" value="1"/>
</dbReference>
<evidence type="ECO:0000313" key="11">
    <source>
        <dbReference type="EMBL" id="OGG86212.1"/>
    </source>
</evidence>
<comment type="similarity">
    <text evidence="2">Belongs to the SLC41A transporter family.</text>
</comment>
<accession>A0A1F6FK26</accession>
<evidence type="ECO:0000256" key="4">
    <source>
        <dbReference type="ARBA" id="ARBA00022692"/>
    </source>
</evidence>
<dbReference type="InterPro" id="IPR006667">
    <property type="entry name" value="SLC41_membr_dom"/>
</dbReference>
<dbReference type="InterPro" id="IPR046342">
    <property type="entry name" value="CBS_dom_sf"/>
</dbReference>
<keyword evidence="3" id="KW-0813">Transport</keyword>
<evidence type="ECO:0000256" key="1">
    <source>
        <dbReference type="ARBA" id="ARBA00004141"/>
    </source>
</evidence>
<organism evidence="11 12">
    <name type="scientific">Candidatus Kaiserbacteria bacterium RIFOXYB1_FULL_46_14</name>
    <dbReference type="NCBI Taxonomy" id="1798531"/>
    <lineage>
        <taxon>Bacteria</taxon>
        <taxon>Candidatus Kaiseribacteriota</taxon>
    </lineage>
</organism>
<feature type="domain" description="CBS" evidence="10">
    <location>
        <begin position="153"/>
        <end position="210"/>
    </location>
</feature>
<evidence type="ECO:0000313" key="12">
    <source>
        <dbReference type="Proteomes" id="UP000177395"/>
    </source>
</evidence>
<dbReference type="Gene3D" id="3.10.580.10">
    <property type="entry name" value="CBS-domain"/>
    <property type="match status" value="1"/>
</dbReference>
<evidence type="ECO:0000259" key="10">
    <source>
        <dbReference type="PROSITE" id="PS51371"/>
    </source>
</evidence>
<comment type="caution">
    <text evidence="11">The sequence shown here is derived from an EMBL/GenBank/DDBJ whole genome shotgun (WGS) entry which is preliminary data.</text>
</comment>
<dbReference type="GO" id="GO:0016020">
    <property type="term" value="C:membrane"/>
    <property type="evidence" value="ECO:0007669"/>
    <property type="project" value="UniProtKB-SubCell"/>
</dbReference>
<feature type="transmembrane region" description="Helical" evidence="9">
    <location>
        <begin position="336"/>
        <end position="362"/>
    </location>
</feature>
<keyword evidence="5" id="KW-0460">Magnesium</keyword>
<dbReference type="PROSITE" id="PS51371">
    <property type="entry name" value="CBS"/>
    <property type="match status" value="1"/>
</dbReference>
<dbReference type="Proteomes" id="UP000177395">
    <property type="component" value="Unassembled WGS sequence"/>
</dbReference>
<name>A0A1F6FK26_9BACT</name>
<evidence type="ECO:0000256" key="8">
    <source>
        <dbReference type="PROSITE-ProRule" id="PRU00703"/>
    </source>
</evidence>
<dbReference type="GO" id="GO:0008324">
    <property type="term" value="F:monoatomic cation transmembrane transporter activity"/>
    <property type="evidence" value="ECO:0007669"/>
    <property type="project" value="InterPro"/>
</dbReference>
<dbReference type="SUPFAM" id="SSF158791">
    <property type="entry name" value="MgtE N-terminal domain-like"/>
    <property type="match status" value="1"/>
</dbReference>
<evidence type="ECO:0000256" key="7">
    <source>
        <dbReference type="ARBA" id="ARBA00023136"/>
    </source>
</evidence>
<gene>
    <name evidence="11" type="ORF">A2392_01110</name>
</gene>
<dbReference type="PANTHER" id="PTHR41394:SF5">
    <property type="entry name" value="SLC41A_MGTE INTEGRAL MEMBRANE DOMAIN-CONTAINING PROTEIN"/>
    <property type="match status" value="1"/>
</dbReference>
<dbReference type="EMBL" id="MFMS01000002">
    <property type="protein sequence ID" value="OGG86212.1"/>
    <property type="molecule type" value="Genomic_DNA"/>
</dbReference>
<evidence type="ECO:0000256" key="2">
    <source>
        <dbReference type="ARBA" id="ARBA00009749"/>
    </source>
</evidence>
<comment type="subcellular location">
    <subcellularLocation>
        <location evidence="1">Membrane</location>
        <topology evidence="1">Multi-pass membrane protein</topology>
    </subcellularLocation>
</comment>
<evidence type="ECO:0000256" key="5">
    <source>
        <dbReference type="ARBA" id="ARBA00022842"/>
    </source>
</evidence>
<dbReference type="InterPro" id="IPR000644">
    <property type="entry name" value="CBS_dom"/>
</dbReference>
<sequence length="398" mass="43626">MAKFRTLDLPERSAVFNELSPALRLSILEDLTFAEAVELLDHLDPQRAQYILSKLSSSVRRRKIIARLKNDMYEKVDHFLQFHPRSSLSLIHLNYLYLPDAITIGETAEAIERHLIDTGKVPVVLVSQNGVLSGEVPLATLVRERNSAKLKNHLQTVLSVPYNEDRQKVMSLFIDNPHKKVVVLDDDGSVLGIIYSDDVLDLFAAEPATSLYSFAGVTESERPFDNVTKKVTHRYRWLILNLATAFLAASVVAAFEDTISRYVLIAMYMPIVAGMGGNAATQTLAVMVRGISIGEISLKNCAPAIWNEIKAGFINGAITGTLVFLIALIFNTDVLLGLVAGVSVMASLVIAGFFGAIVPLVLKHFGKDPATSATVFITTATDVFGFLFLLGIATLFLF</sequence>
<evidence type="ECO:0000256" key="9">
    <source>
        <dbReference type="SAM" id="Phobius"/>
    </source>
</evidence>
<dbReference type="Pfam" id="PF03448">
    <property type="entry name" value="MgtE_N"/>
    <property type="match status" value="1"/>
</dbReference>
<feature type="transmembrane region" description="Helical" evidence="9">
    <location>
        <begin position="267"/>
        <end position="288"/>
    </location>
</feature>
<protein>
    <recommendedName>
        <fullName evidence="10">CBS domain-containing protein</fullName>
    </recommendedName>
</protein>
<keyword evidence="6 9" id="KW-1133">Transmembrane helix</keyword>
<dbReference type="InterPro" id="IPR006668">
    <property type="entry name" value="Mg_transptr_MgtE_intracell_dom"/>
</dbReference>
<dbReference type="PANTHER" id="PTHR41394">
    <property type="entry name" value="MAGNESIUM TRANSPORTER MGTE"/>
    <property type="match status" value="1"/>
</dbReference>